<dbReference type="EMBL" id="CP020953">
    <property type="protein sequence ID" value="AWI07758.1"/>
    <property type="molecule type" value="Genomic_DNA"/>
</dbReference>
<keyword evidence="3" id="KW-1185">Reference proteome</keyword>
<feature type="domain" description="Metalloprotease TldD/E C-terminal" evidence="1">
    <location>
        <begin position="226"/>
        <end position="421"/>
    </location>
</feature>
<gene>
    <name evidence="2" type="ORF">B9W14_11280</name>
</gene>
<name>A0A2U8DYE9_9CLOT</name>
<reference evidence="3" key="1">
    <citation type="submission" date="2017-04" db="EMBL/GenBank/DDBJ databases">
        <authorList>
            <person name="Song Y."/>
            <person name="Cho B.-K."/>
        </authorList>
    </citation>
    <scope>NUCLEOTIDE SEQUENCE [LARGE SCALE GENOMIC DNA]</scope>
    <source>
        <strain evidence="3">SL1</strain>
    </source>
</reference>
<evidence type="ECO:0000259" key="1">
    <source>
        <dbReference type="Pfam" id="PF19289"/>
    </source>
</evidence>
<dbReference type="Proteomes" id="UP000244910">
    <property type="component" value="Chromosome"/>
</dbReference>
<dbReference type="SUPFAM" id="SSF111283">
    <property type="entry name" value="Putative modulator of DNA gyrase, PmbA/TldD"/>
    <property type="match status" value="1"/>
</dbReference>
<protein>
    <submittedName>
        <fullName evidence="2">Peptidase U62</fullName>
    </submittedName>
</protein>
<dbReference type="PANTHER" id="PTHR43421">
    <property type="entry name" value="METALLOPROTEASE PMBA"/>
    <property type="match status" value="1"/>
</dbReference>
<dbReference type="GO" id="GO:0005829">
    <property type="term" value="C:cytosol"/>
    <property type="evidence" value="ECO:0007669"/>
    <property type="project" value="TreeGrafter"/>
</dbReference>
<sequence>MINRIKSILETLDVDGYKIVETKVNSEELFFIKKDLDMNRSKDVHHFKVTVYKDFEENKIKYKGSSIVNIHPTMNDEEIKKSLEDAAFAASFAKNQYYDLPKKVIKGNEKNKESSFKGNTLSYWMEKLTEKLYEADNKERGNINSSELFLEKVYKRIINSNGVDVSFENYKGTIEFITNWREEEEIELYKSIGFSNFDEKQIVSSVNEMLFVSQQRALAKDMPKVGKYKVIFTGSAVKELLSYYVYQGNVEAVYNHMSIARLNENIQGDDVKGDLLSITLDPALENSSYSVPFDEDGIALSKVQIFDKGLLKNYHGDFRHSFYLGVEPTGIINNFTVDGGSRAYKEMKNEPYMELVEFSDFQIDKLTGDFGGEIRLGWYFDGTKTTPITGGSVSGNMKDFHSNMYLSKEIQKDNEFEGPKALELFDVSIAGK</sequence>
<dbReference type="Pfam" id="PF19289">
    <property type="entry name" value="PmbA_TldD_3rd"/>
    <property type="match status" value="1"/>
</dbReference>
<dbReference type="PANTHER" id="PTHR43421:SF1">
    <property type="entry name" value="METALLOPROTEASE PMBA"/>
    <property type="match status" value="1"/>
</dbReference>
<evidence type="ECO:0000313" key="2">
    <source>
        <dbReference type="EMBL" id="AWI07758.1"/>
    </source>
</evidence>
<proteinExistence type="predicted"/>
<dbReference type="AlphaFoldDB" id="A0A2U8DYE9"/>
<accession>A0A2U8DYE9</accession>
<dbReference type="GO" id="GO:0006508">
    <property type="term" value="P:proteolysis"/>
    <property type="evidence" value="ECO:0007669"/>
    <property type="project" value="InterPro"/>
</dbReference>
<dbReference type="GO" id="GO:0008237">
    <property type="term" value="F:metallopeptidase activity"/>
    <property type="evidence" value="ECO:0007669"/>
    <property type="project" value="InterPro"/>
</dbReference>
<evidence type="ECO:0000313" key="3">
    <source>
        <dbReference type="Proteomes" id="UP000244910"/>
    </source>
</evidence>
<dbReference type="RefSeq" id="WP_032076570.1">
    <property type="nucleotide sequence ID" value="NZ_CP020953.1"/>
</dbReference>
<dbReference type="OrthoDB" id="39969at2"/>
<dbReference type="InterPro" id="IPR045569">
    <property type="entry name" value="Metalloprtase-TldD/E_C"/>
</dbReference>
<organism evidence="2 3">
    <name type="scientific">Clostridium drakei</name>
    <dbReference type="NCBI Taxonomy" id="332101"/>
    <lineage>
        <taxon>Bacteria</taxon>
        <taxon>Bacillati</taxon>
        <taxon>Bacillota</taxon>
        <taxon>Clostridia</taxon>
        <taxon>Eubacteriales</taxon>
        <taxon>Clostridiaceae</taxon>
        <taxon>Clostridium</taxon>
    </lineage>
</organism>
<dbReference type="KEGG" id="cdrk:B9W14_11280"/>
<dbReference type="InterPro" id="IPR047657">
    <property type="entry name" value="PmbA"/>
</dbReference>
<dbReference type="InterPro" id="IPR036059">
    <property type="entry name" value="TldD/PmbA_sf"/>
</dbReference>